<dbReference type="EMBL" id="KZ084086">
    <property type="protein sequence ID" value="OSD08797.1"/>
    <property type="molecule type" value="Genomic_DNA"/>
</dbReference>
<evidence type="ECO:0000313" key="1">
    <source>
        <dbReference type="EMBL" id="OSD08797.1"/>
    </source>
</evidence>
<keyword evidence="2" id="KW-1185">Reference proteome</keyword>
<dbReference type="AlphaFoldDB" id="A0A1Y2J629"/>
<dbReference type="Proteomes" id="UP000193067">
    <property type="component" value="Unassembled WGS sequence"/>
</dbReference>
<sequence>MSDTATILQVVTEYQAIFEECNSQNASIAVTGKDFTKLLQPSNSTDNAIEDIRELSKIAQEIKQAFTDIGCHFVAFDNANFQDNEGRVLQLGGQWRIYQIKFQTILDKSFDNASAASAFMQQYSKAVMTDVGQASYASLRDEIQVFVKRLETKAADALRTKNEFTELANNVRILTQVVGESLRQVDARVMSDLKITREELHLLRSKLNYVDDQMKLMSLVNVKVAAPGGLFAGAAVFSLSPSTLRDFMSSLIRGSEQFKKLEEDCALIQKEIEIREEKLASLVAKEHMIAKYQSPLDQTTQNIDNLAHKVEVIVGIWQYLRSDMIILQQELALASDPDMPITSFFLKKIRATRELYAKLAMLLDMYAKGSEIVIL</sequence>
<organism evidence="1 2">
    <name type="scientific">Trametes coccinea (strain BRFM310)</name>
    <name type="common">Pycnoporus coccineus</name>
    <dbReference type="NCBI Taxonomy" id="1353009"/>
    <lineage>
        <taxon>Eukaryota</taxon>
        <taxon>Fungi</taxon>
        <taxon>Dikarya</taxon>
        <taxon>Basidiomycota</taxon>
        <taxon>Agaricomycotina</taxon>
        <taxon>Agaricomycetes</taxon>
        <taxon>Polyporales</taxon>
        <taxon>Polyporaceae</taxon>
        <taxon>Trametes</taxon>
    </lineage>
</organism>
<dbReference type="OrthoDB" id="2739860at2759"/>
<protein>
    <submittedName>
        <fullName evidence="1">Uncharacterized protein</fullName>
    </submittedName>
</protein>
<accession>A0A1Y2J629</accession>
<reference evidence="1 2" key="1">
    <citation type="journal article" date="2015" name="Biotechnol. Biofuels">
        <title>Enhanced degradation of softwood versus hardwood by the white-rot fungus Pycnoporus coccineus.</title>
        <authorList>
            <person name="Couturier M."/>
            <person name="Navarro D."/>
            <person name="Chevret D."/>
            <person name="Henrissat B."/>
            <person name="Piumi F."/>
            <person name="Ruiz-Duenas F.J."/>
            <person name="Martinez A.T."/>
            <person name="Grigoriev I.V."/>
            <person name="Riley R."/>
            <person name="Lipzen A."/>
            <person name="Berrin J.G."/>
            <person name="Master E.R."/>
            <person name="Rosso M.N."/>
        </authorList>
    </citation>
    <scope>NUCLEOTIDE SEQUENCE [LARGE SCALE GENOMIC DNA]</scope>
    <source>
        <strain evidence="1 2">BRFM310</strain>
    </source>
</reference>
<dbReference type="Gene3D" id="1.20.1170.10">
    <property type="match status" value="1"/>
</dbReference>
<proteinExistence type="predicted"/>
<gene>
    <name evidence="1" type="ORF">PYCCODRAFT_1462978</name>
</gene>
<name>A0A1Y2J629_TRAC3</name>
<evidence type="ECO:0000313" key="2">
    <source>
        <dbReference type="Proteomes" id="UP000193067"/>
    </source>
</evidence>